<reference evidence="2" key="1">
    <citation type="submission" date="2022-10" db="EMBL/GenBank/DDBJ databases">
        <authorList>
            <person name="Hyden B.L."/>
            <person name="Feng K."/>
            <person name="Yates T."/>
            <person name="Jawdy S."/>
            <person name="Smart L.B."/>
            <person name="Muchero W."/>
        </authorList>
    </citation>
    <scope>NUCLEOTIDE SEQUENCE</scope>
    <source>
        <tissue evidence="2">Shoot tip</tissue>
    </source>
</reference>
<evidence type="ECO:0000256" key="1">
    <source>
        <dbReference type="ARBA" id="ARBA00009995"/>
    </source>
</evidence>
<dbReference type="PANTHER" id="PTHR11926:SF1498">
    <property type="entry name" value="GLYCOSYLTRANSFERASE"/>
    <property type="match status" value="1"/>
</dbReference>
<name>A0ABQ8ZRT7_9ROSI</name>
<dbReference type="Proteomes" id="UP001141253">
    <property type="component" value="Chromosome 16"/>
</dbReference>
<dbReference type="EMBL" id="JAPFFI010000027">
    <property type="protein sequence ID" value="KAJ6304404.1"/>
    <property type="molecule type" value="Genomic_DNA"/>
</dbReference>
<evidence type="ECO:0000313" key="2">
    <source>
        <dbReference type="EMBL" id="KAJ6304404.1"/>
    </source>
</evidence>
<accession>A0ABQ8ZRT7</accession>
<comment type="similarity">
    <text evidence="1">Belongs to the UDP-glycosyltransferase family.</text>
</comment>
<comment type="caution">
    <text evidence="2">The sequence shown here is derived from an EMBL/GenBank/DDBJ whole genome shotgun (WGS) entry which is preliminary data.</text>
</comment>
<protein>
    <submittedName>
        <fullName evidence="2">Uncharacterized protein</fullName>
    </submittedName>
</protein>
<dbReference type="Gene3D" id="3.40.50.2000">
    <property type="entry name" value="Glycogen Phosphorylase B"/>
    <property type="match status" value="2"/>
</dbReference>
<dbReference type="SUPFAM" id="SSF53756">
    <property type="entry name" value="UDP-Glycosyltransferase/glycogen phosphorylase"/>
    <property type="match status" value="1"/>
</dbReference>
<evidence type="ECO:0000313" key="3">
    <source>
        <dbReference type="Proteomes" id="UP001141253"/>
    </source>
</evidence>
<sequence length="220" mass="24584">MKDVRLKDIPFIQTTDPDDVVFNFVMGAAETSVKARAIALHTFDALEPEVLDGLSTIFPRVYSIGPLQLLLNQIEENGLKSIGYNLWKEDRACLQWLDTKEPKSVVYVNFGSITVMKADQLVEFAMGLANSNISFLWIIRPDLVTGLEESRSSMSKCCFSGKGCLGGSRWASTRIQEARLLDRHQAKSPDEDAAVCSELGPTSIKLCSYFRHIKPKSMQF</sequence>
<organism evidence="2 3">
    <name type="scientific">Salix suchowensis</name>
    <dbReference type="NCBI Taxonomy" id="1278906"/>
    <lineage>
        <taxon>Eukaryota</taxon>
        <taxon>Viridiplantae</taxon>
        <taxon>Streptophyta</taxon>
        <taxon>Embryophyta</taxon>
        <taxon>Tracheophyta</taxon>
        <taxon>Spermatophyta</taxon>
        <taxon>Magnoliopsida</taxon>
        <taxon>eudicotyledons</taxon>
        <taxon>Gunneridae</taxon>
        <taxon>Pentapetalae</taxon>
        <taxon>rosids</taxon>
        <taxon>fabids</taxon>
        <taxon>Malpighiales</taxon>
        <taxon>Salicaceae</taxon>
        <taxon>Saliceae</taxon>
        <taxon>Salix</taxon>
    </lineage>
</organism>
<proteinExistence type="inferred from homology"/>
<reference evidence="2" key="2">
    <citation type="journal article" date="2023" name="Int. J. Mol. Sci.">
        <title>De Novo Assembly and Annotation of 11 Diverse Shrub Willow (Salix) Genomes Reveals Novel Gene Organization in Sex-Linked Regions.</title>
        <authorList>
            <person name="Hyden B."/>
            <person name="Feng K."/>
            <person name="Yates T.B."/>
            <person name="Jawdy S."/>
            <person name="Cereghino C."/>
            <person name="Smart L.B."/>
            <person name="Muchero W."/>
        </authorList>
    </citation>
    <scope>NUCLEOTIDE SEQUENCE</scope>
    <source>
        <tissue evidence="2">Shoot tip</tissue>
    </source>
</reference>
<dbReference type="PANTHER" id="PTHR11926">
    <property type="entry name" value="GLUCOSYL/GLUCURONOSYL TRANSFERASES"/>
    <property type="match status" value="1"/>
</dbReference>
<gene>
    <name evidence="2" type="ORF">OIU77_018130</name>
</gene>
<keyword evidence="3" id="KW-1185">Reference proteome</keyword>